<feature type="domain" description="Ribbon-helix-helix protein CopG" evidence="2">
    <location>
        <begin position="16"/>
        <end position="49"/>
    </location>
</feature>
<evidence type="ECO:0000313" key="4">
    <source>
        <dbReference type="Proteomes" id="UP001153328"/>
    </source>
</evidence>
<dbReference type="Pfam" id="PF01402">
    <property type="entry name" value="RHH_1"/>
    <property type="match status" value="1"/>
</dbReference>
<dbReference type="CDD" id="cd21631">
    <property type="entry name" value="RHH_CopG_NikR-like"/>
    <property type="match status" value="1"/>
</dbReference>
<dbReference type="AlphaFoldDB" id="A0A9W4H4A0"/>
<organism evidence="3 4">
    <name type="scientific">Actinacidiphila bryophytorum</name>
    <dbReference type="NCBI Taxonomy" id="1436133"/>
    <lineage>
        <taxon>Bacteria</taxon>
        <taxon>Bacillati</taxon>
        <taxon>Actinomycetota</taxon>
        <taxon>Actinomycetes</taxon>
        <taxon>Kitasatosporales</taxon>
        <taxon>Streptomycetaceae</taxon>
        <taxon>Actinacidiphila</taxon>
    </lineage>
</organism>
<dbReference type="Proteomes" id="UP001153328">
    <property type="component" value="Unassembled WGS sequence"/>
</dbReference>
<protein>
    <submittedName>
        <fullName evidence="3">Ribbon-helix-helix protein, copG family</fullName>
    </submittedName>
</protein>
<evidence type="ECO:0000256" key="1">
    <source>
        <dbReference type="SAM" id="MobiDB-lite"/>
    </source>
</evidence>
<feature type="region of interest" description="Disordered" evidence="1">
    <location>
        <begin position="69"/>
        <end position="98"/>
    </location>
</feature>
<name>A0A9W4H4A0_9ACTN</name>
<evidence type="ECO:0000313" key="3">
    <source>
        <dbReference type="EMBL" id="CAG7649469.1"/>
    </source>
</evidence>
<gene>
    <name evidence="3" type="ORF">SBRY_50104</name>
</gene>
<dbReference type="InterPro" id="IPR002145">
    <property type="entry name" value="CopG"/>
</dbReference>
<proteinExistence type="predicted"/>
<evidence type="ECO:0000259" key="2">
    <source>
        <dbReference type="Pfam" id="PF01402"/>
    </source>
</evidence>
<comment type="caution">
    <text evidence="3">The sequence shown here is derived from an EMBL/GenBank/DDBJ whole genome shotgun (WGS) entry which is preliminary data.</text>
</comment>
<keyword evidence="4" id="KW-1185">Reference proteome</keyword>
<accession>A0A9W4H4A0</accession>
<feature type="compositionally biased region" description="Basic and acidic residues" evidence="1">
    <location>
        <begin position="75"/>
        <end position="92"/>
    </location>
</feature>
<dbReference type="EMBL" id="CAJVAX010000019">
    <property type="protein sequence ID" value="CAG7649469.1"/>
    <property type="molecule type" value="Genomic_DNA"/>
</dbReference>
<dbReference type="GO" id="GO:0006355">
    <property type="term" value="P:regulation of DNA-templated transcription"/>
    <property type="evidence" value="ECO:0007669"/>
    <property type="project" value="InterPro"/>
</dbReference>
<sequence length="98" mass="11170">MHHQWYMDYDWYMSMKRTNVYADPEDLAIIKEAAARRGISEAEIIRQGIHLAAMANRVWDEPLFSRTFEGPGRTPSKEDVRNTVADAVRREGGSGVTA</sequence>
<reference evidence="3" key="1">
    <citation type="submission" date="2021-06" db="EMBL/GenBank/DDBJ databases">
        <authorList>
            <person name="Arsene-Ploetze F."/>
        </authorList>
    </citation>
    <scope>NUCLEOTIDE SEQUENCE</scope>
    <source>
        <strain evidence="3">SBRY1</strain>
    </source>
</reference>